<evidence type="ECO:0000256" key="1">
    <source>
        <dbReference type="SAM" id="Phobius"/>
    </source>
</evidence>
<feature type="transmembrane region" description="Helical" evidence="1">
    <location>
        <begin position="310"/>
        <end position="331"/>
    </location>
</feature>
<keyword evidence="1" id="KW-0472">Membrane</keyword>
<dbReference type="SUPFAM" id="SSF81558">
    <property type="entry name" value="Photosystem I subunits PsaA/PsaB"/>
    <property type="match status" value="1"/>
</dbReference>
<accession>A0AAV9L7K4</accession>
<evidence type="ECO:0000313" key="2">
    <source>
        <dbReference type="EMBL" id="KAK4721720.1"/>
    </source>
</evidence>
<feature type="transmembrane region" description="Helical" evidence="1">
    <location>
        <begin position="254"/>
        <end position="275"/>
    </location>
</feature>
<dbReference type="PANTHER" id="PTHR30128">
    <property type="entry name" value="OUTER MEMBRANE PROTEIN, OMPA-RELATED"/>
    <property type="match status" value="1"/>
</dbReference>
<keyword evidence="3" id="KW-1185">Reference proteome</keyword>
<dbReference type="InterPro" id="IPR001280">
    <property type="entry name" value="PSI_PsaA/B"/>
</dbReference>
<feature type="transmembrane region" description="Helical" evidence="1">
    <location>
        <begin position="25"/>
        <end position="45"/>
    </location>
</feature>
<comment type="caution">
    <text evidence="2">The sequence shown here is derived from an EMBL/GenBank/DDBJ whole genome shotgun (WGS) entry which is preliminary data.</text>
</comment>
<dbReference type="AlphaFoldDB" id="A0AAV9L7K4"/>
<dbReference type="Gene3D" id="1.20.1130.10">
    <property type="entry name" value="Photosystem I PsaA/PsaB"/>
    <property type="match status" value="2"/>
</dbReference>
<dbReference type="EMBL" id="JAWPEI010000007">
    <property type="protein sequence ID" value="KAK4721720.1"/>
    <property type="molecule type" value="Genomic_DNA"/>
</dbReference>
<feature type="transmembrane region" description="Helical" evidence="1">
    <location>
        <begin position="161"/>
        <end position="184"/>
    </location>
</feature>
<feature type="transmembrane region" description="Helical" evidence="1">
    <location>
        <begin position="127"/>
        <end position="149"/>
    </location>
</feature>
<gene>
    <name evidence="2" type="ORF">R3W88_011953</name>
</gene>
<reference evidence="2 3" key="1">
    <citation type="submission" date="2023-10" db="EMBL/GenBank/DDBJ databases">
        <title>Genome-Wide Identification Analysis in wild type Solanum Pinnatisectum Reveals Some Genes Defensing Phytophthora Infestans.</title>
        <authorList>
            <person name="Sun C."/>
        </authorList>
    </citation>
    <scope>NUCLEOTIDE SEQUENCE [LARGE SCALE GENOMIC DNA]</scope>
    <source>
        <strain evidence="2">LQN</strain>
        <tissue evidence="2">Leaf</tissue>
    </source>
</reference>
<feature type="transmembrane region" description="Helical" evidence="1">
    <location>
        <begin position="204"/>
        <end position="220"/>
    </location>
</feature>
<dbReference type="Pfam" id="PF00223">
    <property type="entry name" value="PsaA_PsaB"/>
    <property type="match status" value="1"/>
</dbReference>
<dbReference type="GO" id="GO:0015979">
    <property type="term" value="P:photosynthesis"/>
    <property type="evidence" value="ECO:0007669"/>
    <property type="project" value="InterPro"/>
</dbReference>
<sequence length="333" mass="37123">MYSMPPYLYLATDYGTQLSLFTHHMWIGGFLIVGVAAHAAIFMVRDYDPTTWYNDLLDRVFRHRDAMISHLNWACIFLGFHSFGLYIHNDTMSALGCPQDMFSDTAIQLQPVFAQWIQNTHALAPGAMAPGAIASTSLTWGVALLPIPLGTADFLVHHIHAFMIHVTVLILLKGVLFAHSSHLIPNKANLGFHFPCDGPGRGGLFWMYNSISIVIFHFSWKMQSDVWGSVSDQGVVTHITGGNFAQSSITINGWLRAHFVWAFSLIFLFSGRGYWQELIESIIWAQNKLKVVPATQPRALSIIQGRVVGVTHYLLGGFATTWAFFLARIIAVG</sequence>
<organism evidence="2 3">
    <name type="scientific">Solanum pinnatisectum</name>
    <name type="common">tansyleaf nightshade</name>
    <dbReference type="NCBI Taxonomy" id="50273"/>
    <lineage>
        <taxon>Eukaryota</taxon>
        <taxon>Viridiplantae</taxon>
        <taxon>Streptophyta</taxon>
        <taxon>Embryophyta</taxon>
        <taxon>Tracheophyta</taxon>
        <taxon>Spermatophyta</taxon>
        <taxon>Magnoliopsida</taxon>
        <taxon>eudicotyledons</taxon>
        <taxon>Gunneridae</taxon>
        <taxon>Pentapetalae</taxon>
        <taxon>asterids</taxon>
        <taxon>lamiids</taxon>
        <taxon>Solanales</taxon>
        <taxon>Solanaceae</taxon>
        <taxon>Solanoideae</taxon>
        <taxon>Solaneae</taxon>
        <taxon>Solanum</taxon>
    </lineage>
</organism>
<protein>
    <recommendedName>
        <fullName evidence="4">Photosystem I P700 chlorophyll a apoprotein A1</fullName>
    </recommendedName>
</protein>
<keyword evidence="1" id="KW-0812">Transmembrane</keyword>
<evidence type="ECO:0000313" key="3">
    <source>
        <dbReference type="Proteomes" id="UP001311915"/>
    </source>
</evidence>
<keyword evidence="1" id="KW-1133">Transmembrane helix</keyword>
<dbReference type="GO" id="GO:0009535">
    <property type="term" value="C:chloroplast thylakoid membrane"/>
    <property type="evidence" value="ECO:0007669"/>
    <property type="project" value="TreeGrafter"/>
</dbReference>
<dbReference type="PANTHER" id="PTHR30128:SF19">
    <property type="entry name" value="PHOTOSYSTEM I P700 CHLOROPHYLL A APOPROTEIN A1-RELATED"/>
    <property type="match status" value="1"/>
</dbReference>
<feature type="transmembrane region" description="Helical" evidence="1">
    <location>
        <begin position="66"/>
        <end position="87"/>
    </location>
</feature>
<dbReference type="InterPro" id="IPR036408">
    <property type="entry name" value="PSI_PsaA/B_sf"/>
</dbReference>
<name>A0AAV9L7K4_9SOLN</name>
<dbReference type="Proteomes" id="UP001311915">
    <property type="component" value="Unassembled WGS sequence"/>
</dbReference>
<evidence type="ECO:0008006" key="4">
    <source>
        <dbReference type="Google" id="ProtNLM"/>
    </source>
</evidence>
<proteinExistence type="predicted"/>
<dbReference type="PRINTS" id="PR00257">
    <property type="entry name" value="PHOTSYSPSAAB"/>
</dbReference>